<proteinExistence type="predicted"/>
<name>A0A381Q628_9ZZZZ</name>
<reference evidence="1" key="1">
    <citation type="submission" date="2018-05" db="EMBL/GenBank/DDBJ databases">
        <authorList>
            <person name="Lanie J.A."/>
            <person name="Ng W.-L."/>
            <person name="Kazmierczak K.M."/>
            <person name="Andrzejewski T.M."/>
            <person name="Davidsen T.M."/>
            <person name="Wayne K.J."/>
            <person name="Tettelin H."/>
            <person name="Glass J.I."/>
            <person name="Rusch D."/>
            <person name="Podicherti R."/>
            <person name="Tsui H.-C.T."/>
            <person name="Winkler M.E."/>
        </authorList>
    </citation>
    <scope>NUCLEOTIDE SEQUENCE</scope>
</reference>
<gene>
    <name evidence="1" type="ORF">METZ01_LOCUS27659</name>
</gene>
<organism evidence="1">
    <name type="scientific">marine metagenome</name>
    <dbReference type="NCBI Taxonomy" id="408172"/>
    <lineage>
        <taxon>unclassified sequences</taxon>
        <taxon>metagenomes</taxon>
        <taxon>ecological metagenomes</taxon>
    </lineage>
</organism>
<dbReference type="AlphaFoldDB" id="A0A381Q628"/>
<accession>A0A381Q628</accession>
<protein>
    <submittedName>
        <fullName evidence="1">Uncharacterized protein</fullName>
    </submittedName>
</protein>
<evidence type="ECO:0000313" key="1">
    <source>
        <dbReference type="EMBL" id="SUZ74805.1"/>
    </source>
</evidence>
<sequence>MAEEVQTTKQDNEPVRIAVWYDYI</sequence>
<dbReference type="EMBL" id="UINC01001223">
    <property type="protein sequence ID" value="SUZ74805.1"/>
    <property type="molecule type" value="Genomic_DNA"/>
</dbReference>